<accession>A0A6J7KE37</accession>
<evidence type="ECO:0000313" key="1">
    <source>
        <dbReference type="EMBL" id="CAB4954390.1"/>
    </source>
</evidence>
<proteinExistence type="predicted"/>
<protein>
    <submittedName>
        <fullName evidence="1">Unannotated protein</fullName>
    </submittedName>
</protein>
<reference evidence="1" key="1">
    <citation type="submission" date="2020-05" db="EMBL/GenBank/DDBJ databases">
        <authorList>
            <person name="Chiriac C."/>
            <person name="Salcher M."/>
            <person name="Ghai R."/>
            <person name="Kavagutti S V."/>
        </authorList>
    </citation>
    <scope>NUCLEOTIDE SEQUENCE</scope>
</reference>
<organism evidence="1">
    <name type="scientific">freshwater metagenome</name>
    <dbReference type="NCBI Taxonomy" id="449393"/>
    <lineage>
        <taxon>unclassified sequences</taxon>
        <taxon>metagenomes</taxon>
        <taxon>ecological metagenomes</taxon>
    </lineage>
</organism>
<name>A0A6J7KE37_9ZZZZ</name>
<sequence>MGIQPRLVGPFTADCATVAPVASLAHSTLSRQPLVNRSATVKPVGSMYCEITTRSLADPMVTK</sequence>
<dbReference type="AlphaFoldDB" id="A0A6J7KE37"/>
<dbReference type="EMBL" id="CAFBNF010000202">
    <property type="protein sequence ID" value="CAB4954390.1"/>
    <property type="molecule type" value="Genomic_DNA"/>
</dbReference>
<gene>
    <name evidence="1" type="ORF">UFOPK3773_01596</name>
</gene>